<organism evidence="2 3">
    <name type="scientific">Pseudoroseomonas cervicalis ATCC 49957</name>
    <dbReference type="NCBI Taxonomy" id="525371"/>
    <lineage>
        <taxon>Bacteria</taxon>
        <taxon>Pseudomonadati</taxon>
        <taxon>Pseudomonadota</taxon>
        <taxon>Alphaproteobacteria</taxon>
        <taxon>Acetobacterales</taxon>
        <taxon>Roseomonadaceae</taxon>
        <taxon>Roseomonas</taxon>
    </lineage>
</organism>
<evidence type="ECO:0000256" key="1">
    <source>
        <dbReference type="SAM" id="MobiDB-lite"/>
    </source>
</evidence>
<evidence type="ECO:0000313" key="2">
    <source>
        <dbReference type="EMBL" id="EFH12675.1"/>
    </source>
</evidence>
<dbReference type="Proteomes" id="UP000005324">
    <property type="component" value="Unassembled WGS sequence"/>
</dbReference>
<feature type="region of interest" description="Disordered" evidence="1">
    <location>
        <begin position="36"/>
        <end position="76"/>
    </location>
</feature>
<accession>D5RJ46</accession>
<keyword evidence="3" id="KW-1185">Reference proteome</keyword>
<comment type="caution">
    <text evidence="2">The sequence shown here is derived from an EMBL/GenBank/DDBJ whole genome shotgun (WGS) entry which is preliminary data.</text>
</comment>
<reference evidence="2 3" key="1">
    <citation type="submission" date="2010-04" db="EMBL/GenBank/DDBJ databases">
        <authorList>
            <person name="Qin X."/>
            <person name="Bachman B."/>
            <person name="Battles P."/>
            <person name="Bell A."/>
            <person name="Bess C."/>
            <person name="Bickham C."/>
            <person name="Chaboub L."/>
            <person name="Chen D."/>
            <person name="Coyle M."/>
            <person name="Deiros D.R."/>
            <person name="Dinh H."/>
            <person name="Forbes L."/>
            <person name="Fowler G."/>
            <person name="Francisco L."/>
            <person name="Fu Q."/>
            <person name="Gubbala S."/>
            <person name="Hale W."/>
            <person name="Han Y."/>
            <person name="Hemphill L."/>
            <person name="Highlander S.K."/>
            <person name="Hirani K."/>
            <person name="Hogues M."/>
            <person name="Jackson L."/>
            <person name="Jakkamsetti A."/>
            <person name="Javaid M."/>
            <person name="Jiang H."/>
            <person name="Korchina V."/>
            <person name="Kovar C."/>
            <person name="Lara F."/>
            <person name="Lee S."/>
            <person name="Mata R."/>
            <person name="Mathew T."/>
            <person name="Moen C."/>
            <person name="Morales K."/>
            <person name="Munidasa M."/>
            <person name="Nazareth L."/>
            <person name="Ngo R."/>
            <person name="Nguyen L."/>
            <person name="Okwuonu G."/>
            <person name="Ongeri F."/>
            <person name="Patil S."/>
            <person name="Petrosino J."/>
            <person name="Pham C."/>
            <person name="Pham P."/>
            <person name="Pu L.-L."/>
            <person name="Puazo M."/>
            <person name="Raj R."/>
            <person name="Reid J."/>
            <person name="Rouhana J."/>
            <person name="Saada N."/>
            <person name="Shang Y."/>
            <person name="Simmons D."/>
            <person name="Thornton R."/>
            <person name="Warren J."/>
            <person name="Weissenberger G."/>
            <person name="Zhang J."/>
            <person name="Zhang L."/>
            <person name="Zhou C."/>
            <person name="Zhu D."/>
            <person name="Muzny D."/>
            <person name="Worley K."/>
            <person name="Gibbs R."/>
        </authorList>
    </citation>
    <scope>NUCLEOTIDE SEQUENCE [LARGE SCALE GENOMIC DNA]</scope>
    <source>
        <strain evidence="2 3">ATCC 49957</strain>
    </source>
</reference>
<dbReference type="EMBL" id="ADVL01000182">
    <property type="protein sequence ID" value="EFH12675.1"/>
    <property type="molecule type" value="Genomic_DNA"/>
</dbReference>
<proteinExistence type="predicted"/>
<name>D5RJ46_9PROT</name>
<dbReference type="AlphaFoldDB" id="D5RJ46"/>
<evidence type="ECO:0000313" key="3">
    <source>
        <dbReference type="Proteomes" id="UP000005324"/>
    </source>
</evidence>
<dbReference type="HOGENOM" id="CLU_2677112_0_0_5"/>
<feature type="non-terminal residue" evidence="2">
    <location>
        <position position="76"/>
    </location>
</feature>
<protein>
    <submittedName>
        <fullName evidence="2">Uncharacterized protein</fullName>
    </submittedName>
</protein>
<sequence length="76" mass="7732">MALLLLLALPLAGCVGTPSEGPLEFWKNAFGEPLQGRPLPPGAEGAYPNLASVPPAPPRGSASEREALSAALAEAR</sequence>
<gene>
    <name evidence="2" type="ORF">HMPREF0731_1106</name>
</gene>